<evidence type="ECO:0000313" key="2">
    <source>
        <dbReference type="Proteomes" id="UP000183040"/>
    </source>
</evidence>
<reference evidence="1 2" key="1">
    <citation type="submission" date="2016-10" db="EMBL/GenBank/DDBJ databases">
        <authorList>
            <person name="de Groot N.N."/>
        </authorList>
    </citation>
    <scope>NUCLEOTIDE SEQUENCE [LARGE SCALE GENOMIC DNA]</scope>
    <source>
        <strain evidence="1 2">NLAE-zl-G339</strain>
    </source>
</reference>
<protein>
    <submittedName>
        <fullName evidence="1">Uncharacterized protein</fullName>
    </submittedName>
</protein>
<sequence>MNDFLNSIKHHDNEDAWSKNGHEQNYNIVLTLLTEHEGLVRNYLSKPQFTEDDIDQLIVEFYRFDIPQEKSSPIATEEISNARPVGILSVINPSNQKHIELIVHIANKVNLFKEQIDESDAKALMGEMKIRSLSSSNNTRVVLFFDRLASHGILVNTWQVDLAKRQMVRSSSGCKYLEQHDYSSTLYRLKERPPSPKERELLSLIDKIIEKSKEEK</sequence>
<evidence type="ECO:0000313" key="1">
    <source>
        <dbReference type="EMBL" id="SEB07824.1"/>
    </source>
</evidence>
<dbReference type="Proteomes" id="UP000183040">
    <property type="component" value="Unassembled WGS sequence"/>
</dbReference>
<dbReference type="EMBL" id="FNRP01000028">
    <property type="protein sequence ID" value="SEB07824.1"/>
    <property type="molecule type" value="Genomic_DNA"/>
</dbReference>
<dbReference type="RefSeq" id="WP_143031580.1">
    <property type="nucleotide sequence ID" value="NZ_FNRP01000028.1"/>
</dbReference>
<dbReference type="AlphaFoldDB" id="A0A1H4GE43"/>
<organism evidence="1 2">
    <name type="scientific">Bacteroides xylanisolvens</name>
    <dbReference type="NCBI Taxonomy" id="371601"/>
    <lineage>
        <taxon>Bacteria</taxon>
        <taxon>Pseudomonadati</taxon>
        <taxon>Bacteroidota</taxon>
        <taxon>Bacteroidia</taxon>
        <taxon>Bacteroidales</taxon>
        <taxon>Bacteroidaceae</taxon>
        <taxon>Bacteroides</taxon>
    </lineage>
</organism>
<name>A0A1H4GE43_9BACE</name>
<proteinExistence type="predicted"/>
<accession>A0A1H4GE43</accession>
<gene>
    <name evidence="1" type="ORF">SAMN04487924_12875</name>
</gene>